<sequence length="91" mass="10621">MVVNERSGWVKYNSKEGEEESEEMALSSLTWGYARIIAGTLVGGTIGFYVMHRIEVRYKMKMEEALRQYEKEMKKRQEDHENLGLISEDSL</sequence>
<reference evidence="2" key="1">
    <citation type="submission" date="2021-01" db="EMBL/GenBank/DDBJ databases">
        <authorList>
            <consortium name="Genoscope - CEA"/>
            <person name="William W."/>
        </authorList>
    </citation>
    <scope>NUCLEOTIDE SEQUENCE</scope>
</reference>
<feature type="transmembrane region" description="Helical" evidence="1">
    <location>
        <begin position="32"/>
        <end position="51"/>
    </location>
</feature>
<evidence type="ECO:0000256" key="1">
    <source>
        <dbReference type="SAM" id="Phobius"/>
    </source>
</evidence>
<dbReference type="AlphaFoldDB" id="A0A816RVG9"/>
<keyword evidence="1" id="KW-1133">Transmembrane helix</keyword>
<dbReference type="EMBL" id="HG994365">
    <property type="protein sequence ID" value="CAF2077915.1"/>
    <property type="molecule type" value="Genomic_DNA"/>
</dbReference>
<proteinExistence type="predicted"/>
<name>A0A816RVG9_BRANA</name>
<keyword evidence="1" id="KW-0472">Membrane</keyword>
<organism evidence="2">
    <name type="scientific">Brassica napus</name>
    <name type="common">Rape</name>
    <dbReference type="NCBI Taxonomy" id="3708"/>
    <lineage>
        <taxon>Eukaryota</taxon>
        <taxon>Viridiplantae</taxon>
        <taxon>Streptophyta</taxon>
        <taxon>Embryophyta</taxon>
        <taxon>Tracheophyta</taxon>
        <taxon>Spermatophyta</taxon>
        <taxon>Magnoliopsida</taxon>
        <taxon>eudicotyledons</taxon>
        <taxon>Gunneridae</taxon>
        <taxon>Pentapetalae</taxon>
        <taxon>rosids</taxon>
        <taxon>malvids</taxon>
        <taxon>Brassicales</taxon>
        <taxon>Brassicaceae</taxon>
        <taxon>Brassiceae</taxon>
        <taxon>Brassica</taxon>
    </lineage>
</organism>
<keyword evidence="1" id="KW-0812">Transmembrane</keyword>
<dbReference type="Proteomes" id="UP001295469">
    <property type="component" value="Chromosome C01"/>
</dbReference>
<gene>
    <name evidence="2" type="ORF">DARMORV10_C01P45710.1</name>
</gene>
<evidence type="ECO:0000313" key="2">
    <source>
        <dbReference type="EMBL" id="CAF2077915.1"/>
    </source>
</evidence>
<protein>
    <submittedName>
        <fullName evidence="2">(rape) hypothetical protein</fullName>
    </submittedName>
</protein>
<accession>A0A816RVG9</accession>